<dbReference type="AlphaFoldDB" id="A0A0A9DUY8"/>
<feature type="compositionally biased region" description="Basic and acidic residues" evidence="1">
    <location>
        <begin position="69"/>
        <end position="85"/>
    </location>
</feature>
<organism evidence="2">
    <name type="scientific">Arundo donax</name>
    <name type="common">Giant reed</name>
    <name type="synonym">Donax arundinaceus</name>
    <dbReference type="NCBI Taxonomy" id="35708"/>
    <lineage>
        <taxon>Eukaryota</taxon>
        <taxon>Viridiplantae</taxon>
        <taxon>Streptophyta</taxon>
        <taxon>Embryophyta</taxon>
        <taxon>Tracheophyta</taxon>
        <taxon>Spermatophyta</taxon>
        <taxon>Magnoliopsida</taxon>
        <taxon>Liliopsida</taxon>
        <taxon>Poales</taxon>
        <taxon>Poaceae</taxon>
        <taxon>PACMAD clade</taxon>
        <taxon>Arundinoideae</taxon>
        <taxon>Arundineae</taxon>
        <taxon>Arundo</taxon>
    </lineage>
</organism>
<feature type="region of interest" description="Disordered" evidence="1">
    <location>
        <begin position="1"/>
        <end position="85"/>
    </location>
</feature>
<evidence type="ECO:0000313" key="2">
    <source>
        <dbReference type="EMBL" id="JAD87567.1"/>
    </source>
</evidence>
<accession>A0A0A9DUY8</accession>
<reference evidence="2" key="2">
    <citation type="journal article" date="2015" name="Data Brief">
        <title>Shoot transcriptome of the giant reed, Arundo donax.</title>
        <authorList>
            <person name="Barrero R.A."/>
            <person name="Guerrero F.D."/>
            <person name="Moolhuijzen P."/>
            <person name="Goolsby J.A."/>
            <person name="Tidwell J."/>
            <person name="Bellgard S.E."/>
            <person name="Bellgard M.I."/>
        </authorList>
    </citation>
    <scope>NUCLEOTIDE SEQUENCE</scope>
    <source>
        <tissue evidence="2">Shoot tissue taken approximately 20 cm above the soil surface</tissue>
    </source>
</reference>
<feature type="compositionally biased region" description="Basic and acidic residues" evidence="1">
    <location>
        <begin position="36"/>
        <end position="45"/>
    </location>
</feature>
<dbReference type="EMBL" id="GBRH01210328">
    <property type="protein sequence ID" value="JAD87567.1"/>
    <property type="molecule type" value="Transcribed_RNA"/>
</dbReference>
<name>A0A0A9DUY8_ARUDO</name>
<proteinExistence type="predicted"/>
<reference evidence="2" key="1">
    <citation type="submission" date="2014-09" db="EMBL/GenBank/DDBJ databases">
        <authorList>
            <person name="Magalhaes I.L.F."/>
            <person name="Oliveira U."/>
            <person name="Santos F.R."/>
            <person name="Vidigal T.H.D.A."/>
            <person name="Brescovit A.D."/>
            <person name="Santos A.J."/>
        </authorList>
    </citation>
    <scope>NUCLEOTIDE SEQUENCE</scope>
    <source>
        <tissue evidence="2">Shoot tissue taken approximately 20 cm above the soil surface</tissue>
    </source>
</reference>
<protein>
    <submittedName>
        <fullName evidence="2">Uncharacterized protein</fullName>
    </submittedName>
</protein>
<evidence type="ECO:0000256" key="1">
    <source>
        <dbReference type="SAM" id="MobiDB-lite"/>
    </source>
</evidence>
<sequence length="119" mass="12676">MMGLFPPTAPPERCRGTQVEGARPTKRLGGVGARIDGLEMDERGETQGGGETVSLGRRRGSGTTVSQRDPAEDDRRDGAAEEDRVCGAAVDDGAAARLCTTGRWRWALYERRRGGIGCG</sequence>